<name>A0A7S3X431_EMIHU</name>
<feature type="region of interest" description="Disordered" evidence="1">
    <location>
        <begin position="148"/>
        <end position="180"/>
    </location>
</feature>
<proteinExistence type="predicted"/>
<feature type="region of interest" description="Disordered" evidence="1">
    <location>
        <begin position="123"/>
        <end position="142"/>
    </location>
</feature>
<dbReference type="EMBL" id="HBIR01056266">
    <property type="protein sequence ID" value="CAE0593415.1"/>
    <property type="molecule type" value="Transcribed_RNA"/>
</dbReference>
<evidence type="ECO:0000313" key="2">
    <source>
        <dbReference type="EMBL" id="CAE0593415.1"/>
    </source>
</evidence>
<evidence type="ECO:0000256" key="1">
    <source>
        <dbReference type="SAM" id="MobiDB-lite"/>
    </source>
</evidence>
<reference evidence="2" key="1">
    <citation type="submission" date="2021-01" db="EMBL/GenBank/DDBJ databases">
        <authorList>
            <person name="Corre E."/>
            <person name="Pelletier E."/>
            <person name="Niang G."/>
            <person name="Scheremetjew M."/>
            <person name="Finn R."/>
            <person name="Kale V."/>
            <person name="Holt S."/>
            <person name="Cochrane G."/>
            <person name="Meng A."/>
            <person name="Brown T."/>
            <person name="Cohen L."/>
        </authorList>
    </citation>
    <scope>NUCLEOTIDE SEQUENCE</scope>
    <source>
        <strain evidence="2">379</strain>
    </source>
</reference>
<protein>
    <submittedName>
        <fullName evidence="2">Uncharacterized protein</fullName>
    </submittedName>
</protein>
<dbReference type="AlphaFoldDB" id="A0A7S3X431"/>
<accession>A0A7S3X431</accession>
<organism evidence="2">
    <name type="scientific">Emiliania huxleyi</name>
    <name type="common">Coccolithophore</name>
    <name type="synonym">Pontosphaera huxleyi</name>
    <dbReference type="NCBI Taxonomy" id="2903"/>
    <lineage>
        <taxon>Eukaryota</taxon>
        <taxon>Haptista</taxon>
        <taxon>Haptophyta</taxon>
        <taxon>Prymnesiophyceae</taxon>
        <taxon>Isochrysidales</taxon>
        <taxon>Noelaerhabdaceae</taxon>
        <taxon>Emiliania</taxon>
    </lineage>
</organism>
<gene>
    <name evidence="2" type="ORF">EHUX00137_LOCUS43820</name>
</gene>
<sequence length="180" mass="18862">MDSQAVQAWRRARSVELQREVVSLAKAPRDAGHLAPLLPSFASLQGLYRRSQGGAAKVEPHLRQQGVLVAAARGAESESSLVASLQGEIGAAAALISISSAFLPAARLASPAEYPAAADVATSPRAVRQPPSRPPLVQLKRQRVAAPPNLLESLGLEPSKQPQPLPLQHSVGAVLEATSR</sequence>